<organism evidence="1 2">
    <name type="scientific">Bacillus cereus VD133</name>
    <dbReference type="NCBI Taxonomy" id="1053233"/>
    <lineage>
        <taxon>Bacteria</taxon>
        <taxon>Bacillati</taxon>
        <taxon>Bacillota</taxon>
        <taxon>Bacilli</taxon>
        <taxon>Bacillales</taxon>
        <taxon>Bacillaceae</taxon>
        <taxon>Bacillus</taxon>
        <taxon>Bacillus cereus group</taxon>
    </lineage>
</organism>
<accession>A0A9W5PJL7</accession>
<dbReference type="EMBL" id="AHFB01000178">
    <property type="protein sequence ID" value="EOO24174.1"/>
    <property type="molecule type" value="Genomic_DNA"/>
</dbReference>
<evidence type="ECO:0000313" key="2">
    <source>
        <dbReference type="Proteomes" id="UP000014018"/>
    </source>
</evidence>
<name>A0A9W5PJL7_BACCE</name>
<evidence type="ECO:0000313" key="1">
    <source>
        <dbReference type="EMBL" id="EOO24174.1"/>
    </source>
</evidence>
<sequence length="89" mass="10524">MELMEANAEEFQNMKVKPSNYLIEKITEDQHLIHREIAEYERDAFREEKLLEYEGKSFLPEITKCSSEAQAVSAVQSYWQGIRELNRIV</sequence>
<comment type="caution">
    <text evidence="1">The sequence shown here is derived from an EMBL/GenBank/DDBJ whole genome shotgun (WGS) entry which is preliminary data.</text>
</comment>
<proteinExistence type="predicted"/>
<reference evidence="1 2" key="1">
    <citation type="submission" date="2012-12" db="EMBL/GenBank/DDBJ databases">
        <title>The Genome Sequence of Bacillus cereus VD133.</title>
        <authorList>
            <consortium name="The Broad Institute Genome Sequencing Platform"/>
            <consortium name="The Broad Institute Genome Sequencing Center for Infectious Disease"/>
            <person name="Feldgarden M."/>
            <person name="Van der Auwera G.A."/>
            <person name="Mahillon J."/>
            <person name="Duprez V."/>
            <person name="Timmery S."/>
            <person name="Mattelet C."/>
            <person name="Dierick K."/>
            <person name="Sun M."/>
            <person name="Yu Z."/>
            <person name="Zhu L."/>
            <person name="Hu X."/>
            <person name="Shank E.B."/>
            <person name="Swiecicka I."/>
            <person name="Hansen B.M."/>
            <person name="Andrup L."/>
            <person name="Walker B."/>
            <person name="Young S.K."/>
            <person name="Zeng Q."/>
            <person name="Gargeya S."/>
            <person name="Fitzgerald M."/>
            <person name="Haas B."/>
            <person name="Abouelleil A."/>
            <person name="Alvarado L."/>
            <person name="Arachchi H.M."/>
            <person name="Berlin A.M."/>
            <person name="Chapman S.B."/>
            <person name="Dewar J."/>
            <person name="Goldberg J."/>
            <person name="Griggs A."/>
            <person name="Gujja S."/>
            <person name="Hansen M."/>
            <person name="Howarth C."/>
            <person name="Imamovic A."/>
            <person name="Larimer J."/>
            <person name="McCowan C."/>
            <person name="Murphy C."/>
            <person name="Neiman D."/>
            <person name="Pearson M."/>
            <person name="Priest M."/>
            <person name="Roberts A."/>
            <person name="Saif S."/>
            <person name="Shea T."/>
            <person name="Sisk P."/>
            <person name="Sykes S."/>
            <person name="Wortman J."/>
            <person name="Nusbaum C."/>
            <person name="Birren B."/>
        </authorList>
    </citation>
    <scope>NUCLEOTIDE SEQUENCE [LARGE SCALE GENOMIC DNA]</scope>
    <source>
        <strain evidence="1 2">VD133</strain>
    </source>
</reference>
<gene>
    <name evidence="1" type="ORF">IIU_06809</name>
</gene>
<protein>
    <submittedName>
        <fullName evidence="1">Uncharacterized protein</fullName>
    </submittedName>
</protein>
<dbReference type="Proteomes" id="UP000014018">
    <property type="component" value="Unassembled WGS sequence"/>
</dbReference>
<dbReference type="RefSeq" id="WP_016110501.1">
    <property type="nucleotide sequence ID" value="NZ_KB976176.1"/>
</dbReference>
<dbReference type="AlphaFoldDB" id="A0A9W5PJL7"/>